<proteinExistence type="predicted"/>
<dbReference type="PANTHER" id="PTHR48475">
    <property type="entry name" value="RIBONUCLEASE H"/>
    <property type="match status" value="1"/>
</dbReference>
<evidence type="ECO:0008006" key="4">
    <source>
        <dbReference type="Google" id="ProtNLM"/>
    </source>
</evidence>
<protein>
    <recommendedName>
        <fullName evidence="4">Integrase catalytic domain-containing protein</fullName>
    </recommendedName>
</protein>
<dbReference type="InterPro" id="IPR036397">
    <property type="entry name" value="RNaseH_sf"/>
</dbReference>
<dbReference type="Gene3D" id="3.30.420.10">
    <property type="entry name" value="Ribonuclease H-like superfamily/Ribonuclease H"/>
    <property type="match status" value="1"/>
</dbReference>
<dbReference type="EMBL" id="JABTTQ020000013">
    <property type="protein sequence ID" value="KAK6142935.1"/>
    <property type="molecule type" value="Genomic_DNA"/>
</dbReference>
<reference evidence="2 3" key="1">
    <citation type="journal article" date="2021" name="Comput. Struct. Biotechnol. J.">
        <title>De novo genome assembly of the potent medicinal plant Rehmannia glutinosa using nanopore technology.</title>
        <authorList>
            <person name="Ma L."/>
            <person name="Dong C."/>
            <person name="Song C."/>
            <person name="Wang X."/>
            <person name="Zheng X."/>
            <person name="Niu Y."/>
            <person name="Chen S."/>
            <person name="Feng W."/>
        </authorList>
    </citation>
    <scope>NUCLEOTIDE SEQUENCE [LARGE SCALE GENOMIC DNA]</scope>
    <source>
        <strain evidence="2">DH-2019</strain>
    </source>
</reference>
<evidence type="ECO:0000256" key="1">
    <source>
        <dbReference type="SAM" id="MobiDB-lite"/>
    </source>
</evidence>
<feature type="region of interest" description="Disordered" evidence="1">
    <location>
        <begin position="1"/>
        <end position="22"/>
    </location>
</feature>
<keyword evidence="3" id="KW-1185">Reference proteome</keyword>
<dbReference type="Proteomes" id="UP001318860">
    <property type="component" value="Unassembled WGS sequence"/>
</dbReference>
<name>A0ABR0W9Y9_REHGL</name>
<accession>A0ABR0W9Y9</accession>
<organism evidence="2 3">
    <name type="scientific">Rehmannia glutinosa</name>
    <name type="common">Chinese foxglove</name>
    <dbReference type="NCBI Taxonomy" id="99300"/>
    <lineage>
        <taxon>Eukaryota</taxon>
        <taxon>Viridiplantae</taxon>
        <taxon>Streptophyta</taxon>
        <taxon>Embryophyta</taxon>
        <taxon>Tracheophyta</taxon>
        <taxon>Spermatophyta</taxon>
        <taxon>Magnoliopsida</taxon>
        <taxon>eudicotyledons</taxon>
        <taxon>Gunneridae</taxon>
        <taxon>Pentapetalae</taxon>
        <taxon>asterids</taxon>
        <taxon>lamiids</taxon>
        <taxon>Lamiales</taxon>
        <taxon>Orobanchaceae</taxon>
        <taxon>Rehmannieae</taxon>
        <taxon>Rehmannia</taxon>
    </lineage>
</organism>
<sequence length="162" mass="17846">MSEQRGRSLCSPGAARGACGSHGGSELLAQKARRAGYFVLGLKKILQKVVKTCEKCRKHGPLIHKPFRTMERSSRAKELGAPAGIKVTQHFTSVAHPQANGQVEVTNRTLVRGLKARLERAGGGWVDELQSVLWSYRTSPKEATGKHLLAWCMEQKLLSSWK</sequence>
<gene>
    <name evidence="2" type="ORF">DH2020_023283</name>
</gene>
<dbReference type="InterPro" id="IPR012337">
    <property type="entry name" value="RNaseH-like_sf"/>
</dbReference>
<dbReference type="SUPFAM" id="SSF53098">
    <property type="entry name" value="Ribonuclease H-like"/>
    <property type="match status" value="1"/>
</dbReference>
<comment type="caution">
    <text evidence="2">The sequence shown here is derived from an EMBL/GenBank/DDBJ whole genome shotgun (WGS) entry which is preliminary data.</text>
</comment>
<dbReference type="PANTHER" id="PTHR48475:SF2">
    <property type="entry name" value="RIBONUCLEASE H"/>
    <property type="match status" value="1"/>
</dbReference>
<evidence type="ECO:0000313" key="3">
    <source>
        <dbReference type="Proteomes" id="UP001318860"/>
    </source>
</evidence>
<evidence type="ECO:0000313" key="2">
    <source>
        <dbReference type="EMBL" id="KAK6142935.1"/>
    </source>
</evidence>